<organism evidence="3 4">
    <name type="scientific">Metarhizium anisopliae BRIP 53293</name>
    <dbReference type="NCBI Taxonomy" id="1291518"/>
    <lineage>
        <taxon>Eukaryota</taxon>
        <taxon>Fungi</taxon>
        <taxon>Dikarya</taxon>
        <taxon>Ascomycota</taxon>
        <taxon>Pezizomycotina</taxon>
        <taxon>Sordariomycetes</taxon>
        <taxon>Hypocreomycetidae</taxon>
        <taxon>Hypocreales</taxon>
        <taxon>Clavicipitaceae</taxon>
        <taxon>Metarhizium</taxon>
    </lineage>
</organism>
<dbReference type="Pfam" id="PF24870">
    <property type="entry name" value="DUF7735"/>
    <property type="match status" value="1"/>
</dbReference>
<gene>
    <name evidence="3" type="ORF">H634G_06439</name>
</gene>
<evidence type="ECO:0000313" key="4">
    <source>
        <dbReference type="Proteomes" id="UP000054544"/>
    </source>
</evidence>
<dbReference type="InterPro" id="IPR056637">
    <property type="entry name" value="DUF7735"/>
</dbReference>
<dbReference type="EMBL" id="KE384735">
    <property type="protein sequence ID" value="KJK78266.1"/>
    <property type="molecule type" value="Genomic_DNA"/>
</dbReference>
<protein>
    <recommendedName>
        <fullName evidence="2">DUF7735 domain-containing protein</fullName>
    </recommendedName>
</protein>
<reference evidence="4" key="1">
    <citation type="journal article" date="2014" name="BMC Genomics">
        <title>The genome sequence of the biocontrol fungus Metarhizium anisopliae and comparative genomics of Metarhizium species.</title>
        <authorList>
            <person name="Pattemore J.A."/>
            <person name="Hane J.K."/>
            <person name="Williams A.H."/>
            <person name="Wilson B.A."/>
            <person name="Stodart B.J."/>
            <person name="Ash G.J."/>
        </authorList>
    </citation>
    <scope>NUCLEOTIDE SEQUENCE [LARGE SCALE GENOMIC DNA]</scope>
    <source>
        <strain evidence="4">BRIP 53293</strain>
    </source>
</reference>
<keyword evidence="1" id="KW-0732">Signal</keyword>
<accession>A0A0D9NWN1</accession>
<feature type="chain" id="PRO_5002341611" description="DUF7735 domain-containing protein" evidence="1">
    <location>
        <begin position="17"/>
        <end position="224"/>
    </location>
</feature>
<evidence type="ECO:0000259" key="2">
    <source>
        <dbReference type="Pfam" id="PF24870"/>
    </source>
</evidence>
<keyword evidence="4" id="KW-1185">Reference proteome</keyword>
<feature type="domain" description="DUF7735" evidence="2">
    <location>
        <begin position="23"/>
        <end position="166"/>
    </location>
</feature>
<proteinExistence type="predicted"/>
<sequence>MNIGLYLLNAAALAAAINHSVFLPKSSPTTIAEPEPLFCAAVNYTNYLVGPRPTGTLAVAMGSHTDELFQTCTLPLEDWFDCTFPESSRLCGFSTVGPPEVMSAYSDYGSLASSWWIDHSRVAEQLASSCPFRWYHEMMFIPFASYKLEETISFAECFIREVATATASSDGVSIAASTPPSSAPKTSAASAAKETGATESLAARWRQDKLISFAAAALATWMLF</sequence>
<evidence type="ECO:0000256" key="1">
    <source>
        <dbReference type="SAM" id="SignalP"/>
    </source>
</evidence>
<feature type="signal peptide" evidence="1">
    <location>
        <begin position="1"/>
        <end position="16"/>
    </location>
</feature>
<dbReference type="Proteomes" id="UP000054544">
    <property type="component" value="Unassembled WGS sequence"/>
</dbReference>
<dbReference type="OrthoDB" id="4940591at2759"/>
<evidence type="ECO:0000313" key="3">
    <source>
        <dbReference type="EMBL" id="KJK78266.1"/>
    </source>
</evidence>
<dbReference type="AlphaFoldDB" id="A0A0D9NWN1"/>
<name>A0A0D9NWN1_METAN</name>